<dbReference type="RefSeq" id="WP_146655035.1">
    <property type="nucleotide sequence ID" value="NZ_CP012333.1"/>
</dbReference>
<name>A0A0K1QF81_9BACT</name>
<organism evidence="1 2">
    <name type="scientific">Labilithrix luteola</name>
    <dbReference type="NCBI Taxonomy" id="1391654"/>
    <lineage>
        <taxon>Bacteria</taxon>
        <taxon>Pseudomonadati</taxon>
        <taxon>Myxococcota</taxon>
        <taxon>Polyangia</taxon>
        <taxon>Polyangiales</taxon>
        <taxon>Labilitrichaceae</taxon>
        <taxon>Labilithrix</taxon>
    </lineage>
</organism>
<protein>
    <recommendedName>
        <fullName evidence="3">Lipoprotein</fullName>
    </recommendedName>
</protein>
<evidence type="ECO:0008006" key="3">
    <source>
        <dbReference type="Google" id="ProtNLM"/>
    </source>
</evidence>
<evidence type="ECO:0000313" key="1">
    <source>
        <dbReference type="EMBL" id="AKV04419.1"/>
    </source>
</evidence>
<dbReference type="EMBL" id="CP012333">
    <property type="protein sequence ID" value="AKV04419.1"/>
    <property type="molecule type" value="Genomic_DNA"/>
</dbReference>
<dbReference type="KEGG" id="llu:AKJ09_11082"/>
<dbReference type="PROSITE" id="PS51257">
    <property type="entry name" value="PROKAR_LIPOPROTEIN"/>
    <property type="match status" value="1"/>
</dbReference>
<gene>
    <name evidence="1" type="ORF">AKJ09_11082</name>
</gene>
<reference evidence="1 2" key="1">
    <citation type="submission" date="2015-08" db="EMBL/GenBank/DDBJ databases">
        <authorList>
            <person name="Babu N.S."/>
            <person name="Beckwith C.J."/>
            <person name="Beseler K.G."/>
            <person name="Brison A."/>
            <person name="Carone J.V."/>
            <person name="Caskin T.P."/>
            <person name="Diamond M."/>
            <person name="Durham M.E."/>
            <person name="Foxe J.M."/>
            <person name="Go M."/>
            <person name="Henderson B.A."/>
            <person name="Jones I.B."/>
            <person name="McGettigan J.A."/>
            <person name="Micheletti S.J."/>
            <person name="Nasrallah M.E."/>
            <person name="Ortiz D."/>
            <person name="Piller C.R."/>
            <person name="Privatt S.R."/>
            <person name="Schneider S.L."/>
            <person name="Sharp S."/>
            <person name="Smith T.C."/>
            <person name="Stanton J.D."/>
            <person name="Ullery H.E."/>
            <person name="Wilson R.J."/>
            <person name="Serrano M.G."/>
            <person name="Buck G."/>
            <person name="Lee V."/>
            <person name="Wang Y."/>
            <person name="Carvalho R."/>
            <person name="Voegtly L."/>
            <person name="Shi R."/>
            <person name="Duckworth R."/>
            <person name="Johnson A."/>
            <person name="Loviza R."/>
            <person name="Walstead R."/>
            <person name="Shah Z."/>
            <person name="Kiflezghi M."/>
            <person name="Wade K."/>
            <person name="Ball S.L."/>
            <person name="Bradley K.W."/>
            <person name="Asai D.J."/>
            <person name="Bowman C.A."/>
            <person name="Russell D.A."/>
            <person name="Pope W.H."/>
            <person name="Jacobs-Sera D."/>
            <person name="Hendrix R.W."/>
            <person name="Hatfull G.F."/>
        </authorList>
    </citation>
    <scope>NUCLEOTIDE SEQUENCE [LARGE SCALE GENOMIC DNA]</scope>
    <source>
        <strain evidence="1 2">DSM 27648</strain>
    </source>
</reference>
<evidence type="ECO:0000313" key="2">
    <source>
        <dbReference type="Proteomes" id="UP000064967"/>
    </source>
</evidence>
<proteinExistence type="predicted"/>
<dbReference type="Proteomes" id="UP000064967">
    <property type="component" value="Chromosome"/>
</dbReference>
<dbReference type="AlphaFoldDB" id="A0A0K1QF81"/>
<keyword evidence="2" id="KW-1185">Reference proteome</keyword>
<sequence length="190" mass="20096">MILFDVKRQPSLDSHPPRFALLVSLLAVGSTLGCGALLDSPPQTSVVLENRYPTAPTDALVVYDAYWQNVSFKGQPLAPGTASAPQDAVPASADNRAFVVLAPGWDPSSTPPTTKLVVMQSRSGFAIALGDTLRIPVDDEHFIGNCAAGSSLTQEQADFLTQIVFTADFAGRRYDASTCSTTPQEDAVAP</sequence>
<dbReference type="STRING" id="1391654.AKJ09_11082"/>
<accession>A0A0K1QF81</accession>